<reference evidence="3 4" key="1">
    <citation type="submission" date="2024-02" db="EMBL/GenBank/DDBJ databases">
        <authorList>
            <person name="Daric V."/>
            <person name="Darras S."/>
        </authorList>
    </citation>
    <scope>NUCLEOTIDE SEQUENCE [LARGE SCALE GENOMIC DNA]</scope>
</reference>
<dbReference type="PANTHER" id="PTHR48029:SF1">
    <property type="entry name" value="NUCLEOLAR PROTEIN 8"/>
    <property type="match status" value="1"/>
</dbReference>
<dbReference type="PANTHER" id="PTHR48029">
    <property type="entry name" value="NUCLEOLAR PROTEIN 8"/>
    <property type="match status" value="1"/>
</dbReference>
<evidence type="ECO:0000256" key="2">
    <source>
        <dbReference type="SAM" id="MobiDB-lite"/>
    </source>
</evidence>
<keyword evidence="4" id="KW-1185">Reference proteome</keyword>
<feature type="compositionally biased region" description="Basic and acidic residues" evidence="2">
    <location>
        <begin position="178"/>
        <end position="202"/>
    </location>
</feature>
<evidence type="ECO:0000313" key="4">
    <source>
        <dbReference type="Proteomes" id="UP001642483"/>
    </source>
</evidence>
<name>A0ABP0F515_CLALP</name>
<sequence>MKSKDKHQKSNEARLESLRQRNEQASKSKLLIQNALKNLDTPAKQHIKFDSSDEDDQVSKQDEPRSNGKVSHDVLGLGSDMDEEEEFVLKPQFEGKFGKKLLELQASVGMDERFKIDERFAESSSEGENDDGGNLNQQIAYQDSTDEMRRNLSILREVVGPTTVKSSKRKASHFLDPTVKRYDPTKQGHTDMEIQVKEEASKSKKKKKKKTEVIVPEVEKDRFYEISNNDLKSAFGKASDNDQNVNSGNEAENKSFSLLNMFGRAPDEVEMMETDEIEDYKVTELGKKLGPKKFQQKLFAHDSTDSSSSDTEDENMMKNSMSTEAQVVNEEMPKMERYFLFSENDSIFTDAPKIFCSNKSSDQIRQEWLAVKDSLKADYKKKHRDAVRLQKKEMRQNRHSES</sequence>
<evidence type="ECO:0008006" key="5">
    <source>
        <dbReference type="Google" id="ProtNLM"/>
    </source>
</evidence>
<evidence type="ECO:0000313" key="3">
    <source>
        <dbReference type="EMBL" id="CAK8674787.1"/>
    </source>
</evidence>
<feature type="region of interest" description="Disordered" evidence="2">
    <location>
        <begin position="166"/>
        <end position="211"/>
    </location>
</feature>
<protein>
    <recommendedName>
        <fullName evidence="5">Nucleolar protein 8</fullName>
    </recommendedName>
</protein>
<comment type="caution">
    <text evidence="3">The sequence shown here is derived from an EMBL/GenBank/DDBJ whole genome shotgun (WGS) entry which is preliminary data.</text>
</comment>
<feature type="compositionally biased region" description="Basic and acidic residues" evidence="2">
    <location>
        <begin position="386"/>
        <end position="402"/>
    </location>
</feature>
<feature type="region of interest" description="Disordered" evidence="2">
    <location>
        <begin position="382"/>
        <end position="402"/>
    </location>
</feature>
<evidence type="ECO:0000256" key="1">
    <source>
        <dbReference type="ARBA" id="ARBA00022884"/>
    </source>
</evidence>
<gene>
    <name evidence="3" type="ORF">CVLEPA_LOCUS4451</name>
</gene>
<proteinExistence type="predicted"/>
<feature type="region of interest" description="Disordered" evidence="2">
    <location>
        <begin position="298"/>
        <end position="319"/>
    </location>
</feature>
<feature type="compositionally biased region" description="Basic and acidic residues" evidence="2">
    <location>
        <begin position="8"/>
        <end position="26"/>
    </location>
</feature>
<dbReference type="Proteomes" id="UP001642483">
    <property type="component" value="Unassembled WGS sequence"/>
</dbReference>
<feature type="region of interest" description="Disordered" evidence="2">
    <location>
        <begin position="1"/>
        <end position="77"/>
    </location>
</feature>
<organism evidence="3 4">
    <name type="scientific">Clavelina lepadiformis</name>
    <name type="common">Light-bulb sea squirt</name>
    <name type="synonym">Ascidia lepadiformis</name>
    <dbReference type="NCBI Taxonomy" id="159417"/>
    <lineage>
        <taxon>Eukaryota</taxon>
        <taxon>Metazoa</taxon>
        <taxon>Chordata</taxon>
        <taxon>Tunicata</taxon>
        <taxon>Ascidiacea</taxon>
        <taxon>Aplousobranchia</taxon>
        <taxon>Clavelinidae</taxon>
        <taxon>Clavelina</taxon>
    </lineage>
</organism>
<accession>A0ABP0F515</accession>
<keyword evidence="1" id="KW-0694">RNA-binding</keyword>
<dbReference type="EMBL" id="CAWYQH010000013">
    <property type="protein sequence ID" value="CAK8674787.1"/>
    <property type="molecule type" value="Genomic_DNA"/>
</dbReference>
<feature type="compositionally biased region" description="Basic and acidic residues" evidence="2">
    <location>
        <begin position="47"/>
        <end position="72"/>
    </location>
</feature>